<name>A0A227JE98_VIBPH</name>
<dbReference type="Gene3D" id="3.20.20.450">
    <property type="entry name" value="EAL domain"/>
    <property type="match status" value="1"/>
</dbReference>
<dbReference type="InterPro" id="IPR035919">
    <property type="entry name" value="EAL_sf"/>
</dbReference>
<evidence type="ECO:0000313" key="2">
    <source>
        <dbReference type="EMBL" id="OXE32777.1"/>
    </source>
</evidence>
<organism evidence="2 3">
    <name type="scientific">Vibrio parahaemolyticus</name>
    <dbReference type="NCBI Taxonomy" id="670"/>
    <lineage>
        <taxon>Bacteria</taxon>
        <taxon>Pseudomonadati</taxon>
        <taxon>Pseudomonadota</taxon>
        <taxon>Gammaproteobacteria</taxon>
        <taxon>Vibrionales</taxon>
        <taxon>Vibrionaceae</taxon>
        <taxon>Vibrio</taxon>
    </lineage>
</organism>
<dbReference type="AlphaFoldDB" id="A0A227JE98"/>
<dbReference type="PANTHER" id="PTHR33121">
    <property type="entry name" value="CYCLIC DI-GMP PHOSPHODIESTERASE PDEF"/>
    <property type="match status" value="1"/>
</dbReference>
<evidence type="ECO:0000313" key="3">
    <source>
        <dbReference type="Proteomes" id="UP000214596"/>
    </source>
</evidence>
<dbReference type="InterPro" id="IPR001633">
    <property type="entry name" value="EAL_dom"/>
</dbReference>
<dbReference type="InterPro" id="IPR050706">
    <property type="entry name" value="Cyclic-di-GMP_PDE-like"/>
</dbReference>
<dbReference type="CDD" id="cd01948">
    <property type="entry name" value="EAL"/>
    <property type="match status" value="1"/>
</dbReference>
<protein>
    <submittedName>
        <fullName evidence="2">Sensor domain-containing phosphodiesterase</fullName>
    </submittedName>
</protein>
<dbReference type="SUPFAM" id="SSF141868">
    <property type="entry name" value="EAL domain-like"/>
    <property type="match status" value="1"/>
</dbReference>
<dbReference type="Proteomes" id="UP000214596">
    <property type="component" value="Unassembled WGS sequence"/>
</dbReference>
<dbReference type="Pfam" id="PF00563">
    <property type="entry name" value="EAL"/>
    <property type="match status" value="1"/>
</dbReference>
<dbReference type="EMBL" id="NIXT01000535">
    <property type="protein sequence ID" value="OXE32777.1"/>
    <property type="molecule type" value="Genomic_DNA"/>
</dbReference>
<dbReference type="SMART" id="SM00052">
    <property type="entry name" value="EAL"/>
    <property type="match status" value="1"/>
</dbReference>
<reference evidence="2 3" key="1">
    <citation type="journal article" date="2017" name="Appl. Environ. Microbiol.">
        <title>Parallel evolution of two clades of a major Atlantic endemic Vibrio parahaemolyticus pathogen lineage by independent acquisition of related pathogenicity islands.</title>
        <authorList>
            <person name="Xu F."/>
            <person name="Gonzalez-Escalona N."/>
            <person name="Drees K.P."/>
            <person name="Sebra R.P."/>
            <person name="Cooper V.S."/>
            <person name="Jones S.H."/>
            <person name="Whistler C.A."/>
        </authorList>
    </citation>
    <scope>NUCLEOTIDE SEQUENCE [LARGE SCALE GENOMIC DNA]</scope>
    <source>
        <strain evidence="2 3">MAVP-3</strain>
    </source>
</reference>
<gene>
    <name evidence="2" type="ORF">CA163_10960</name>
</gene>
<feature type="non-terminal residue" evidence="2">
    <location>
        <position position="1"/>
    </location>
</feature>
<sequence>AKSGEIIGFEALARWPHPTLGIISPLIFIPLAEQGKLIVELGESILNQSCDFIGKLNTKRHSQGLPPLTVHVNLSAQHFYHSRLISFLQSMIEEHNISAGHLVLEITESMLMGGETESIHCINEIKQLGVQLALDDFGTGYASFSSVCNFPLDIVKLDKSYVDEIETNDRAKTLVRNIANMSQELGLTIVAEGVETASQVRKLKVWNIDELQGFYFYKPMTREDAFAQFSGLPHC</sequence>
<accession>A0A227JE98</accession>
<feature type="domain" description="EAL" evidence="1">
    <location>
        <begin position="1"/>
        <end position="233"/>
    </location>
</feature>
<proteinExistence type="predicted"/>
<dbReference type="PROSITE" id="PS50883">
    <property type="entry name" value="EAL"/>
    <property type="match status" value="1"/>
</dbReference>
<evidence type="ECO:0000259" key="1">
    <source>
        <dbReference type="PROSITE" id="PS50883"/>
    </source>
</evidence>
<comment type="caution">
    <text evidence="2">The sequence shown here is derived from an EMBL/GenBank/DDBJ whole genome shotgun (WGS) entry which is preliminary data.</text>
</comment>
<dbReference type="GO" id="GO:0071111">
    <property type="term" value="F:cyclic-guanylate-specific phosphodiesterase activity"/>
    <property type="evidence" value="ECO:0007669"/>
    <property type="project" value="InterPro"/>
</dbReference>
<dbReference type="PANTHER" id="PTHR33121:SF79">
    <property type="entry name" value="CYCLIC DI-GMP PHOSPHODIESTERASE PDED-RELATED"/>
    <property type="match status" value="1"/>
</dbReference>